<dbReference type="RefSeq" id="WP_089906397.1">
    <property type="nucleotide sequence ID" value="NZ_FOBB01000001.1"/>
</dbReference>
<dbReference type="InterPro" id="IPR032808">
    <property type="entry name" value="DoxX"/>
</dbReference>
<sequence>MTTLTATTKAKSIRKDKVIYWIFTSLFVLLDSVPAAVWFNSPMAKEGIRSMGFPAYFGVELSIGKIIGGILLILPMIPARFKEWAYVGFGISLISAMIANIVVIGPAMGIMPLIGLAILTVSYIYFHKTRETGF</sequence>
<evidence type="ECO:0000256" key="1">
    <source>
        <dbReference type="ARBA" id="ARBA00004141"/>
    </source>
</evidence>
<proteinExistence type="predicted"/>
<dbReference type="GO" id="GO:0016020">
    <property type="term" value="C:membrane"/>
    <property type="evidence" value="ECO:0007669"/>
    <property type="project" value="UniProtKB-SubCell"/>
</dbReference>
<gene>
    <name evidence="6" type="ORF">SAMN04488505_101315</name>
</gene>
<evidence type="ECO:0000256" key="4">
    <source>
        <dbReference type="ARBA" id="ARBA00023136"/>
    </source>
</evidence>
<keyword evidence="2 5" id="KW-0812">Transmembrane</keyword>
<dbReference type="EMBL" id="FOBB01000001">
    <property type="protein sequence ID" value="SEK50099.1"/>
    <property type="molecule type" value="Genomic_DNA"/>
</dbReference>
<evidence type="ECO:0000256" key="5">
    <source>
        <dbReference type="SAM" id="Phobius"/>
    </source>
</evidence>
<evidence type="ECO:0000313" key="7">
    <source>
        <dbReference type="Proteomes" id="UP000198984"/>
    </source>
</evidence>
<dbReference type="Pfam" id="PF13564">
    <property type="entry name" value="DoxX_2"/>
    <property type="match status" value="1"/>
</dbReference>
<feature type="transmembrane region" description="Helical" evidence="5">
    <location>
        <begin position="53"/>
        <end position="77"/>
    </location>
</feature>
<dbReference type="AlphaFoldDB" id="A0A1H7HIK8"/>
<keyword evidence="4 5" id="KW-0472">Membrane</keyword>
<evidence type="ECO:0000256" key="3">
    <source>
        <dbReference type="ARBA" id="ARBA00022989"/>
    </source>
</evidence>
<dbReference type="OrthoDB" id="7960583at2"/>
<feature type="transmembrane region" description="Helical" evidence="5">
    <location>
        <begin position="84"/>
        <end position="103"/>
    </location>
</feature>
<protein>
    <submittedName>
        <fullName evidence="6">DoxX-like family protein</fullName>
    </submittedName>
</protein>
<evidence type="ECO:0000313" key="6">
    <source>
        <dbReference type="EMBL" id="SEK50099.1"/>
    </source>
</evidence>
<keyword evidence="3 5" id="KW-1133">Transmembrane helix</keyword>
<keyword evidence="7" id="KW-1185">Reference proteome</keyword>
<accession>A0A1H7HIK8</accession>
<comment type="subcellular location">
    <subcellularLocation>
        <location evidence="1">Membrane</location>
        <topology evidence="1">Multi-pass membrane protein</topology>
    </subcellularLocation>
</comment>
<evidence type="ECO:0000256" key="2">
    <source>
        <dbReference type="ARBA" id="ARBA00022692"/>
    </source>
</evidence>
<organism evidence="6 7">
    <name type="scientific">Chitinophaga rupis</name>
    <dbReference type="NCBI Taxonomy" id="573321"/>
    <lineage>
        <taxon>Bacteria</taxon>
        <taxon>Pseudomonadati</taxon>
        <taxon>Bacteroidota</taxon>
        <taxon>Chitinophagia</taxon>
        <taxon>Chitinophagales</taxon>
        <taxon>Chitinophagaceae</taxon>
        <taxon>Chitinophaga</taxon>
    </lineage>
</organism>
<feature type="transmembrane region" description="Helical" evidence="5">
    <location>
        <begin position="18"/>
        <end position="41"/>
    </location>
</feature>
<reference evidence="6 7" key="1">
    <citation type="submission" date="2016-10" db="EMBL/GenBank/DDBJ databases">
        <authorList>
            <person name="de Groot N.N."/>
        </authorList>
    </citation>
    <scope>NUCLEOTIDE SEQUENCE [LARGE SCALE GENOMIC DNA]</scope>
    <source>
        <strain evidence="6 7">DSM 21039</strain>
    </source>
</reference>
<name>A0A1H7HIK8_9BACT</name>
<dbReference type="STRING" id="573321.SAMN04488505_101315"/>
<feature type="transmembrane region" description="Helical" evidence="5">
    <location>
        <begin position="109"/>
        <end position="126"/>
    </location>
</feature>
<dbReference type="Proteomes" id="UP000198984">
    <property type="component" value="Unassembled WGS sequence"/>
</dbReference>